<comment type="caution">
    <text evidence="2">The sequence shown here is derived from an EMBL/GenBank/DDBJ whole genome shotgun (WGS) entry which is preliminary data.</text>
</comment>
<dbReference type="InterPro" id="IPR002156">
    <property type="entry name" value="RNaseH_domain"/>
</dbReference>
<dbReference type="GO" id="GO:0003676">
    <property type="term" value="F:nucleic acid binding"/>
    <property type="evidence" value="ECO:0007669"/>
    <property type="project" value="InterPro"/>
</dbReference>
<name>A0A5N5GID3_9ROSA</name>
<evidence type="ECO:0000259" key="1">
    <source>
        <dbReference type="Pfam" id="PF13456"/>
    </source>
</evidence>
<evidence type="ECO:0000313" key="3">
    <source>
        <dbReference type="Proteomes" id="UP000327157"/>
    </source>
</evidence>
<dbReference type="PANTHER" id="PTHR48475:SF1">
    <property type="entry name" value="RNASE H TYPE-1 DOMAIN-CONTAINING PROTEIN"/>
    <property type="match status" value="1"/>
</dbReference>
<dbReference type="Proteomes" id="UP000327157">
    <property type="component" value="Chromosome 3"/>
</dbReference>
<sequence>MLALLPEEEEATISKEVLGVLPEIAAAVLGDEPLVMHFDGSSTTMIGGAIVEMGARKIHVTEDSNLVLSQVQGSFVVKEVTMAPYRTIAEKLMTSFKRVVLEHIPDTTNRYTNALPILGSKLTFIEEQPNIVVIRKEAPAIDTLFLKEAPKGNY</sequence>
<dbReference type="InterPro" id="IPR036397">
    <property type="entry name" value="RNaseH_sf"/>
</dbReference>
<dbReference type="PANTHER" id="PTHR48475">
    <property type="entry name" value="RIBONUCLEASE H"/>
    <property type="match status" value="1"/>
</dbReference>
<gene>
    <name evidence="2" type="ORF">D8674_021211</name>
</gene>
<dbReference type="OrthoDB" id="1730907at2759"/>
<dbReference type="Pfam" id="PF13456">
    <property type="entry name" value="RVT_3"/>
    <property type="match status" value="1"/>
</dbReference>
<accession>A0A5N5GID3</accession>
<reference evidence="3" key="2">
    <citation type="submission" date="2019-10" db="EMBL/GenBank/DDBJ databases">
        <title>A de novo genome assembly of a pear dwarfing rootstock.</title>
        <authorList>
            <person name="Wang F."/>
            <person name="Wang J."/>
            <person name="Li S."/>
            <person name="Zhang Y."/>
            <person name="Fang M."/>
            <person name="Ma L."/>
            <person name="Zhao Y."/>
            <person name="Jiang S."/>
        </authorList>
    </citation>
    <scope>NUCLEOTIDE SEQUENCE [LARGE SCALE GENOMIC DNA]</scope>
</reference>
<reference evidence="2 3" key="3">
    <citation type="submission" date="2019-11" db="EMBL/GenBank/DDBJ databases">
        <title>A de novo genome assembly of a pear dwarfing rootstock.</title>
        <authorList>
            <person name="Wang F."/>
            <person name="Wang J."/>
            <person name="Li S."/>
            <person name="Zhang Y."/>
            <person name="Fang M."/>
            <person name="Ma L."/>
            <person name="Zhao Y."/>
            <person name="Jiang S."/>
        </authorList>
    </citation>
    <scope>NUCLEOTIDE SEQUENCE [LARGE SCALE GENOMIC DNA]</scope>
    <source>
        <strain evidence="2">S2</strain>
        <tissue evidence="2">Leaf</tissue>
    </source>
</reference>
<dbReference type="Gene3D" id="3.30.420.10">
    <property type="entry name" value="Ribonuclease H-like superfamily/Ribonuclease H"/>
    <property type="match status" value="1"/>
</dbReference>
<reference evidence="2 3" key="1">
    <citation type="submission" date="2019-09" db="EMBL/GenBank/DDBJ databases">
        <authorList>
            <person name="Ou C."/>
        </authorList>
    </citation>
    <scope>NUCLEOTIDE SEQUENCE [LARGE SCALE GENOMIC DNA]</scope>
    <source>
        <strain evidence="2">S2</strain>
        <tissue evidence="2">Leaf</tissue>
    </source>
</reference>
<proteinExistence type="predicted"/>
<dbReference type="SUPFAM" id="SSF53098">
    <property type="entry name" value="Ribonuclease H-like"/>
    <property type="match status" value="1"/>
</dbReference>
<feature type="domain" description="RNase H type-1" evidence="1">
    <location>
        <begin position="50"/>
        <end position="115"/>
    </location>
</feature>
<organism evidence="2 3">
    <name type="scientific">Pyrus ussuriensis x Pyrus communis</name>
    <dbReference type="NCBI Taxonomy" id="2448454"/>
    <lineage>
        <taxon>Eukaryota</taxon>
        <taxon>Viridiplantae</taxon>
        <taxon>Streptophyta</taxon>
        <taxon>Embryophyta</taxon>
        <taxon>Tracheophyta</taxon>
        <taxon>Spermatophyta</taxon>
        <taxon>Magnoliopsida</taxon>
        <taxon>eudicotyledons</taxon>
        <taxon>Gunneridae</taxon>
        <taxon>Pentapetalae</taxon>
        <taxon>rosids</taxon>
        <taxon>fabids</taxon>
        <taxon>Rosales</taxon>
        <taxon>Rosaceae</taxon>
        <taxon>Amygdaloideae</taxon>
        <taxon>Maleae</taxon>
        <taxon>Pyrus</taxon>
    </lineage>
</organism>
<evidence type="ECO:0000313" key="2">
    <source>
        <dbReference type="EMBL" id="KAB2614623.1"/>
    </source>
</evidence>
<dbReference type="GO" id="GO:0004523">
    <property type="term" value="F:RNA-DNA hybrid ribonuclease activity"/>
    <property type="evidence" value="ECO:0007669"/>
    <property type="project" value="InterPro"/>
</dbReference>
<dbReference type="AlphaFoldDB" id="A0A5N5GID3"/>
<dbReference type="InterPro" id="IPR012337">
    <property type="entry name" value="RNaseH-like_sf"/>
</dbReference>
<protein>
    <recommendedName>
        <fullName evidence="1">RNase H type-1 domain-containing protein</fullName>
    </recommendedName>
</protein>
<dbReference type="EMBL" id="SMOL01000402">
    <property type="protein sequence ID" value="KAB2614623.1"/>
    <property type="molecule type" value="Genomic_DNA"/>
</dbReference>
<keyword evidence="3" id="KW-1185">Reference proteome</keyword>